<sequence length="76" mass="8203">MFTLVESCSSLGMGVEAKSRALEENFLSIGSLCRILSTMLDIEVLSLKSKKTTPFSGEGLLKDRCSSMVVVVVVMV</sequence>
<proteinExistence type="predicted"/>
<organism evidence="1">
    <name type="scientific">White spot syndrome virus</name>
    <dbReference type="NCBI Taxonomy" id="342409"/>
    <lineage>
        <taxon>Viruses</taxon>
        <taxon>Viruses incertae sedis</taxon>
        <taxon>Naldaviricetes</taxon>
        <taxon>Nimaviridae</taxon>
        <taxon>Whispovirus</taxon>
    </lineage>
</organism>
<dbReference type="EMBL" id="MF768985">
    <property type="protein sequence ID" value="ATU83890.1"/>
    <property type="molecule type" value="Genomic_DNA"/>
</dbReference>
<reference evidence="1" key="1">
    <citation type="journal article" date="2018" name="Aquaculture">
        <title>Complete genome sequence of a white spot syndrome virus associated with a disease incursion in Australia.</title>
        <authorList>
            <person name="Oakey J."/>
            <person name="Smith C.S."/>
        </authorList>
    </citation>
    <scope>NUCLEOTIDE SEQUENCE [LARGE SCALE GENOMIC DNA]</scope>
    <source>
        <strain evidence="1">WSSV-AU</strain>
    </source>
</reference>
<dbReference type="Proteomes" id="UP000267516">
    <property type="component" value="Segment"/>
</dbReference>
<accession>A0A2D3I669</accession>
<evidence type="ECO:0000313" key="1">
    <source>
        <dbReference type="EMBL" id="ATU83890.1"/>
    </source>
</evidence>
<protein>
    <submittedName>
        <fullName evidence="1">ORF208</fullName>
    </submittedName>
</protein>
<name>A0A2D3I669_9VIRU</name>